<sequence>MNKEKQAKINIDLKRGWYKKGNTHRFLYGIDTNFFYLYQTKTKFGSKEVTGVNAMFDEWFKNAEYIGLELELKNE</sequence>
<protein>
    <submittedName>
        <fullName evidence="1">Uncharacterized protein</fullName>
    </submittedName>
</protein>
<name>A0A430A590_9ENTE</name>
<gene>
    <name evidence="1" type="ORF">CBF31_09265</name>
</gene>
<dbReference type="EMBL" id="NGJY01000004">
    <property type="protein sequence ID" value="RSU01946.1"/>
    <property type="molecule type" value="Genomic_DNA"/>
</dbReference>
<dbReference type="AlphaFoldDB" id="A0A430A590"/>
<keyword evidence="2" id="KW-1185">Reference proteome</keyword>
<reference evidence="1 2" key="1">
    <citation type="submission" date="2017-05" db="EMBL/GenBank/DDBJ databases">
        <title>Vagococcus spp. assemblies.</title>
        <authorList>
            <person name="Gulvik C.A."/>
        </authorList>
    </citation>
    <scope>NUCLEOTIDE SEQUENCE [LARGE SCALE GENOMIC DNA]</scope>
    <source>
        <strain evidence="1 2">CCUG 41755</strain>
    </source>
</reference>
<accession>A0A430A590</accession>
<proteinExistence type="predicted"/>
<comment type="caution">
    <text evidence="1">The sequence shown here is derived from an EMBL/GenBank/DDBJ whole genome shotgun (WGS) entry which is preliminary data.</text>
</comment>
<evidence type="ECO:0000313" key="2">
    <source>
        <dbReference type="Proteomes" id="UP000287101"/>
    </source>
</evidence>
<organism evidence="1 2">
    <name type="scientific">Vagococcus fessus</name>
    <dbReference type="NCBI Taxonomy" id="120370"/>
    <lineage>
        <taxon>Bacteria</taxon>
        <taxon>Bacillati</taxon>
        <taxon>Bacillota</taxon>
        <taxon>Bacilli</taxon>
        <taxon>Lactobacillales</taxon>
        <taxon>Enterococcaceae</taxon>
        <taxon>Vagococcus</taxon>
    </lineage>
</organism>
<dbReference type="Proteomes" id="UP000287101">
    <property type="component" value="Unassembled WGS sequence"/>
</dbReference>
<dbReference type="OrthoDB" id="2200449at2"/>
<evidence type="ECO:0000313" key="1">
    <source>
        <dbReference type="EMBL" id="RSU01946.1"/>
    </source>
</evidence>
<dbReference type="RefSeq" id="WP_126832332.1">
    <property type="nucleotide sequence ID" value="NZ_CBCRYB010000005.1"/>
</dbReference>